<evidence type="ECO:0000256" key="7">
    <source>
        <dbReference type="RuleBase" id="RU003812"/>
    </source>
</evidence>
<evidence type="ECO:0000313" key="9">
    <source>
        <dbReference type="EMBL" id="MDI3349699.1"/>
    </source>
</evidence>
<dbReference type="GO" id="GO:0008795">
    <property type="term" value="F:NAD+ synthase activity"/>
    <property type="evidence" value="ECO:0007669"/>
    <property type="project" value="UniProtKB-EC"/>
</dbReference>
<dbReference type="InterPro" id="IPR022310">
    <property type="entry name" value="NAD/GMP_synthase"/>
</dbReference>
<dbReference type="CDD" id="cd00553">
    <property type="entry name" value="NAD_synthase"/>
    <property type="match status" value="1"/>
</dbReference>
<comment type="pathway">
    <text evidence="1">Cofactor biosynthesis; NAD(+) biosynthesis.</text>
</comment>
<accession>A0AA43QXA8</accession>
<name>A0AA43QXA8_MYCAR</name>
<dbReference type="NCBIfam" id="TIGR00552">
    <property type="entry name" value="nadE"/>
    <property type="match status" value="1"/>
</dbReference>
<evidence type="ECO:0000256" key="5">
    <source>
        <dbReference type="ARBA" id="ARBA00023027"/>
    </source>
</evidence>
<proteinExistence type="inferred from homology"/>
<dbReference type="AlphaFoldDB" id="A0AA43QXA8"/>
<dbReference type="EMBL" id="JAPFAR010000086">
    <property type="protein sequence ID" value="MDI3349699.1"/>
    <property type="molecule type" value="Genomic_DNA"/>
</dbReference>
<evidence type="ECO:0000256" key="3">
    <source>
        <dbReference type="ARBA" id="ARBA00022741"/>
    </source>
</evidence>
<evidence type="ECO:0000313" key="10">
    <source>
        <dbReference type="Proteomes" id="UP001162175"/>
    </source>
</evidence>
<keyword evidence="2 6" id="KW-0436">Ligase</keyword>
<evidence type="ECO:0000259" key="8">
    <source>
        <dbReference type="Pfam" id="PF02540"/>
    </source>
</evidence>
<dbReference type="PANTHER" id="PTHR23090">
    <property type="entry name" value="NH 3 /GLUTAMINE-DEPENDENT NAD + SYNTHETASE"/>
    <property type="match status" value="1"/>
</dbReference>
<comment type="similarity">
    <text evidence="6">Belongs to the NAD synthetase family.</text>
</comment>
<organism evidence="9 10">
    <name type="scientific">Mycoplasmopsis arginini</name>
    <name type="common">Mycoplasma arginini</name>
    <dbReference type="NCBI Taxonomy" id="2094"/>
    <lineage>
        <taxon>Bacteria</taxon>
        <taxon>Bacillati</taxon>
        <taxon>Mycoplasmatota</taxon>
        <taxon>Mycoplasmoidales</taxon>
        <taxon>Metamycoplasmataceae</taxon>
        <taxon>Mycoplasmopsis</taxon>
    </lineage>
</organism>
<dbReference type="SUPFAM" id="SSF52402">
    <property type="entry name" value="Adenine nucleotide alpha hydrolases-like"/>
    <property type="match status" value="1"/>
</dbReference>
<evidence type="ECO:0000256" key="4">
    <source>
        <dbReference type="ARBA" id="ARBA00022840"/>
    </source>
</evidence>
<protein>
    <recommendedName>
        <fullName evidence="7">NH(3)-dependent NAD(+) synthetase</fullName>
        <ecNumber evidence="7">6.3.1.5</ecNumber>
    </recommendedName>
</protein>
<dbReference type="GO" id="GO:0004359">
    <property type="term" value="F:glutaminase activity"/>
    <property type="evidence" value="ECO:0007669"/>
    <property type="project" value="InterPro"/>
</dbReference>
<comment type="caution">
    <text evidence="9">The sequence shown here is derived from an EMBL/GenBank/DDBJ whole genome shotgun (WGS) entry which is preliminary data.</text>
</comment>
<dbReference type="GO" id="GO:0005524">
    <property type="term" value="F:ATP binding"/>
    <property type="evidence" value="ECO:0007669"/>
    <property type="project" value="UniProtKB-KW"/>
</dbReference>
<dbReference type="GO" id="GO:0009435">
    <property type="term" value="P:NAD+ biosynthetic process"/>
    <property type="evidence" value="ECO:0007669"/>
    <property type="project" value="InterPro"/>
</dbReference>
<evidence type="ECO:0000256" key="1">
    <source>
        <dbReference type="ARBA" id="ARBA00004790"/>
    </source>
</evidence>
<dbReference type="Pfam" id="PF02540">
    <property type="entry name" value="NAD_synthase"/>
    <property type="match status" value="1"/>
</dbReference>
<dbReference type="InterPro" id="IPR003694">
    <property type="entry name" value="NAD_synthase"/>
</dbReference>
<gene>
    <name evidence="9" type="primary">nadE</name>
    <name evidence="9" type="ORF">DCBHLPFO_00278</name>
</gene>
<dbReference type="InterPro" id="IPR014729">
    <property type="entry name" value="Rossmann-like_a/b/a_fold"/>
</dbReference>
<keyword evidence="5 6" id="KW-0520">NAD</keyword>
<feature type="domain" description="NAD/GMP synthase" evidence="8">
    <location>
        <begin position="27"/>
        <end position="251"/>
    </location>
</feature>
<reference evidence="9" key="1">
    <citation type="submission" date="2022-11" db="EMBL/GenBank/DDBJ databases">
        <title>Draft genome of Mycoplasma arginini isolated from fly.</title>
        <authorList>
            <person name="Severgnini M."/>
            <person name="Gioia G."/>
            <person name="Cremonesi P."/>
            <person name="Moroni P."/>
            <person name="Addis M.F."/>
            <person name="Castiglioni B."/>
        </authorList>
    </citation>
    <scope>NUCLEOTIDE SEQUENCE</scope>
    <source>
        <strain evidence="9">QMP CG1-1632</strain>
    </source>
</reference>
<dbReference type="GO" id="GO:0005737">
    <property type="term" value="C:cytoplasm"/>
    <property type="evidence" value="ECO:0007669"/>
    <property type="project" value="InterPro"/>
</dbReference>
<evidence type="ECO:0000256" key="2">
    <source>
        <dbReference type="ARBA" id="ARBA00022598"/>
    </source>
</evidence>
<comment type="catalytic activity">
    <reaction evidence="7">
        <text>deamido-NAD(+) + NH4(+) + ATP = AMP + diphosphate + NAD(+) + H(+)</text>
        <dbReference type="Rhea" id="RHEA:21188"/>
        <dbReference type="ChEBI" id="CHEBI:15378"/>
        <dbReference type="ChEBI" id="CHEBI:28938"/>
        <dbReference type="ChEBI" id="CHEBI:30616"/>
        <dbReference type="ChEBI" id="CHEBI:33019"/>
        <dbReference type="ChEBI" id="CHEBI:57540"/>
        <dbReference type="ChEBI" id="CHEBI:58437"/>
        <dbReference type="ChEBI" id="CHEBI:456215"/>
        <dbReference type="EC" id="6.3.1.5"/>
    </reaction>
</comment>
<sequence>MIIKLLIMDKKQTNNTQMNKSEKYLSVIKKIQKWILGKVKKANSLGIVLGISGGIDSATLALICYKTLGLKTHFYYLKTKSDIENERDIKKLNIILNNTIETIDLTDEFNMFANKFSLDENWIKANAKSRFFMNVLYTKAQQNNSLVLGTDNFNEYYLGYFTKWGDGACDLLPFANILKSDVYEMAKVIGVPIEIIKKRPSANLLNNQYDEDELGFTYEQFEEYILDKYKTEEDVAKKIKFLNKKTDHKRKLIPKGPKVN</sequence>
<dbReference type="GO" id="GO:0003952">
    <property type="term" value="F:NAD+ synthase (glutamine-hydrolyzing) activity"/>
    <property type="evidence" value="ECO:0007669"/>
    <property type="project" value="InterPro"/>
</dbReference>
<dbReference type="EC" id="6.3.1.5" evidence="7"/>
<dbReference type="Gene3D" id="3.40.50.620">
    <property type="entry name" value="HUPs"/>
    <property type="match status" value="1"/>
</dbReference>
<keyword evidence="4 6" id="KW-0067">ATP-binding</keyword>
<keyword evidence="3 6" id="KW-0547">Nucleotide-binding</keyword>
<evidence type="ECO:0000256" key="6">
    <source>
        <dbReference type="RuleBase" id="RU003811"/>
    </source>
</evidence>
<dbReference type="PANTHER" id="PTHR23090:SF9">
    <property type="entry name" value="GLUTAMINE-DEPENDENT NAD(+) SYNTHETASE"/>
    <property type="match status" value="1"/>
</dbReference>
<dbReference type="Proteomes" id="UP001162175">
    <property type="component" value="Unassembled WGS sequence"/>
</dbReference>